<dbReference type="EMBL" id="JBHTLU010000065">
    <property type="protein sequence ID" value="MFD1225564.1"/>
    <property type="molecule type" value="Genomic_DNA"/>
</dbReference>
<dbReference type="InterPro" id="IPR056084">
    <property type="entry name" value="DUF7667"/>
</dbReference>
<dbReference type="Proteomes" id="UP001597180">
    <property type="component" value="Unassembled WGS sequence"/>
</dbReference>
<sequence length="81" mass="9592">MKIHPIYRRLHDIYIMANKLGGYNKLPEIEQQDLHHCLMANARLIERLDDLHELSLQASYVNDVEWQHEICARIDALLEGR</sequence>
<evidence type="ECO:0000313" key="1">
    <source>
        <dbReference type="EMBL" id="MFD1225564.1"/>
    </source>
</evidence>
<evidence type="ECO:0000313" key="2">
    <source>
        <dbReference type="Proteomes" id="UP001597180"/>
    </source>
</evidence>
<dbReference type="RefSeq" id="WP_345584986.1">
    <property type="nucleotide sequence ID" value="NZ_BAABJG010000002.1"/>
</dbReference>
<accession>A0ABW3UZ69</accession>
<protein>
    <submittedName>
        <fullName evidence="1">Uncharacterized protein</fullName>
    </submittedName>
</protein>
<name>A0ABW3UZ69_9BACL</name>
<organism evidence="1 2">
    <name type="scientific">Paenibacillus vulneris</name>
    <dbReference type="NCBI Taxonomy" id="1133364"/>
    <lineage>
        <taxon>Bacteria</taxon>
        <taxon>Bacillati</taxon>
        <taxon>Bacillota</taxon>
        <taxon>Bacilli</taxon>
        <taxon>Bacillales</taxon>
        <taxon>Paenibacillaceae</taxon>
        <taxon>Paenibacillus</taxon>
    </lineage>
</organism>
<reference evidence="2" key="1">
    <citation type="journal article" date="2019" name="Int. J. Syst. Evol. Microbiol.">
        <title>The Global Catalogue of Microorganisms (GCM) 10K type strain sequencing project: providing services to taxonomists for standard genome sequencing and annotation.</title>
        <authorList>
            <consortium name="The Broad Institute Genomics Platform"/>
            <consortium name="The Broad Institute Genome Sequencing Center for Infectious Disease"/>
            <person name="Wu L."/>
            <person name="Ma J."/>
        </authorList>
    </citation>
    <scope>NUCLEOTIDE SEQUENCE [LARGE SCALE GENOMIC DNA]</scope>
    <source>
        <strain evidence="2">CCUG 53270</strain>
    </source>
</reference>
<keyword evidence="2" id="KW-1185">Reference proteome</keyword>
<comment type="caution">
    <text evidence="1">The sequence shown here is derived from an EMBL/GenBank/DDBJ whole genome shotgun (WGS) entry which is preliminary data.</text>
</comment>
<gene>
    <name evidence="1" type="ORF">ACFQ4B_36350</name>
</gene>
<dbReference type="Pfam" id="PF24704">
    <property type="entry name" value="DUF7667"/>
    <property type="match status" value="1"/>
</dbReference>
<proteinExistence type="predicted"/>